<evidence type="ECO:0000256" key="1">
    <source>
        <dbReference type="SAM" id="SignalP"/>
    </source>
</evidence>
<reference evidence="2" key="2">
    <citation type="submission" date="2022-10" db="EMBL/GenBank/DDBJ databases">
        <authorList>
            <consortium name="ENA_rothamsted_submissions"/>
            <consortium name="culmorum"/>
            <person name="King R."/>
        </authorList>
    </citation>
    <scope>NUCLEOTIDE SEQUENCE</scope>
</reference>
<evidence type="ECO:0000313" key="3">
    <source>
        <dbReference type="Proteomes" id="UP001153737"/>
    </source>
</evidence>
<dbReference type="AlphaFoldDB" id="A0A9N9WXS5"/>
<reference evidence="2" key="1">
    <citation type="submission" date="2022-01" db="EMBL/GenBank/DDBJ databases">
        <authorList>
            <person name="King R."/>
        </authorList>
    </citation>
    <scope>NUCLEOTIDE SEQUENCE</scope>
</reference>
<organism evidence="2 3">
    <name type="scientific">Phaedon cochleariae</name>
    <name type="common">Mustard beetle</name>
    <dbReference type="NCBI Taxonomy" id="80249"/>
    <lineage>
        <taxon>Eukaryota</taxon>
        <taxon>Metazoa</taxon>
        <taxon>Ecdysozoa</taxon>
        <taxon>Arthropoda</taxon>
        <taxon>Hexapoda</taxon>
        <taxon>Insecta</taxon>
        <taxon>Pterygota</taxon>
        <taxon>Neoptera</taxon>
        <taxon>Endopterygota</taxon>
        <taxon>Coleoptera</taxon>
        <taxon>Polyphaga</taxon>
        <taxon>Cucujiformia</taxon>
        <taxon>Chrysomeloidea</taxon>
        <taxon>Chrysomelidae</taxon>
        <taxon>Chrysomelinae</taxon>
        <taxon>Chrysomelini</taxon>
        <taxon>Phaedon</taxon>
    </lineage>
</organism>
<dbReference type="PROSITE" id="PS51257">
    <property type="entry name" value="PROKAR_LIPOPROTEIN"/>
    <property type="match status" value="1"/>
</dbReference>
<evidence type="ECO:0008006" key="4">
    <source>
        <dbReference type="Google" id="ProtNLM"/>
    </source>
</evidence>
<gene>
    <name evidence="2" type="ORF">PHAECO_LOCUS1851</name>
</gene>
<name>A0A9N9WXS5_PHACE</name>
<protein>
    <recommendedName>
        <fullName evidence="4">Salivary secreted peptide</fullName>
    </recommendedName>
</protein>
<dbReference type="OrthoDB" id="6766078at2759"/>
<keyword evidence="1" id="KW-0732">Signal</keyword>
<keyword evidence="3" id="KW-1185">Reference proteome</keyword>
<sequence length="79" mass="9458">MQLWKVIVIFLAWISCGARGFPTYANEGHPSQQLRQEHVPFIEYKYVVKTIIPKEGNWWKRGTHRFYVEERLPKIIEAK</sequence>
<accession>A0A9N9WXS5</accession>
<feature type="signal peptide" evidence="1">
    <location>
        <begin position="1"/>
        <end position="20"/>
    </location>
</feature>
<dbReference type="EMBL" id="OU896716">
    <property type="protein sequence ID" value="CAG9813922.1"/>
    <property type="molecule type" value="Genomic_DNA"/>
</dbReference>
<dbReference type="Proteomes" id="UP001153737">
    <property type="component" value="Chromosome 10"/>
</dbReference>
<proteinExistence type="predicted"/>
<feature type="chain" id="PRO_5040257788" description="Salivary secreted peptide" evidence="1">
    <location>
        <begin position="21"/>
        <end position="79"/>
    </location>
</feature>
<evidence type="ECO:0000313" key="2">
    <source>
        <dbReference type="EMBL" id="CAG9813922.1"/>
    </source>
</evidence>